<evidence type="ECO:0000259" key="3">
    <source>
        <dbReference type="Pfam" id="PF00561"/>
    </source>
</evidence>
<dbReference type="SUPFAM" id="SSF53474">
    <property type="entry name" value="alpha/beta-Hydrolases"/>
    <property type="match status" value="1"/>
</dbReference>
<dbReference type="PRINTS" id="PR00111">
    <property type="entry name" value="ABHYDROLASE"/>
</dbReference>
<dbReference type="Pfam" id="PF00561">
    <property type="entry name" value="Abhydrolase_1"/>
    <property type="match status" value="1"/>
</dbReference>
<evidence type="ECO:0000256" key="2">
    <source>
        <dbReference type="SAM" id="Phobius"/>
    </source>
</evidence>
<dbReference type="Gene3D" id="3.40.50.1820">
    <property type="entry name" value="alpha/beta hydrolase"/>
    <property type="match status" value="1"/>
</dbReference>
<gene>
    <name evidence="4" type="ORF">O0235_12865</name>
</gene>
<keyword evidence="2" id="KW-0472">Membrane</keyword>
<feature type="domain" description="AB hydrolase-1" evidence="3">
    <location>
        <begin position="29"/>
        <end position="266"/>
    </location>
</feature>
<dbReference type="Proteomes" id="UP001212803">
    <property type="component" value="Chromosome"/>
</dbReference>
<reference evidence="4 5" key="1">
    <citation type="journal article" date="2023" name="ISME J.">
        <title>Thermophilic Dehalococcoidia with unusual traits shed light on an unexpected past.</title>
        <authorList>
            <person name="Palmer M."/>
            <person name="Covington J.K."/>
            <person name="Zhou E.M."/>
            <person name="Thomas S.C."/>
            <person name="Habib N."/>
            <person name="Seymour C.O."/>
            <person name="Lai D."/>
            <person name="Johnston J."/>
            <person name="Hashimi A."/>
            <person name="Jiao J.Y."/>
            <person name="Muok A.R."/>
            <person name="Liu L."/>
            <person name="Xian W.D."/>
            <person name="Zhi X.Y."/>
            <person name="Li M.M."/>
            <person name="Silva L.P."/>
            <person name="Bowen B.P."/>
            <person name="Louie K."/>
            <person name="Briegel A."/>
            <person name="Pett-Ridge J."/>
            <person name="Weber P.K."/>
            <person name="Tocheva E.I."/>
            <person name="Woyke T."/>
            <person name="Northen T.R."/>
            <person name="Mayali X."/>
            <person name="Li W.J."/>
            <person name="Hedlund B.P."/>
        </authorList>
    </citation>
    <scope>NUCLEOTIDE SEQUENCE [LARGE SCALE GENOMIC DNA]</scope>
    <source>
        <strain evidence="4 5">YIM 72310</strain>
    </source>
</reference>
<dbReference type="InterPro" id="IPR050266">
    <property type="entry name" value="AB_hydrolase_sf"/>
</dbReference>
<evidence type="ECO:0000313" key="4">
    <source>
        <dbReference type="EMBL" id="WBL35657.1"/>
    </source>
</evidence>
<dbReference type="PANTHER" id="PTHR43798">
    <property type="entry name" value="MONOACYLGLYCEROL LIPASE"/>
    <property type="match status" value="1"/>
</dbReference>
<dbReference type="PANTHER" id="PTHR43798:SF31">
    <property type="entry name" value="AB HYDROLASE SUPERFAMILY PROTEIN YCLE"/>
    <property type="match status" value="1"/>
</dbReference>
<proteinExistence type="predicted"/>
<feature type="transmembrane region" description="Helical" evidence="2">
    <location>
        <begin position="314"/>
        <end position="335"/>
    </location>
</feature>
<dbReference type="InterPro" id="IPR000073">
    <property type="entry name" value="AB_hydrolase_1"/>
</dbReference>
<organism evidence="4 5">
    <name type="scientific">Tepidiforma flava</name>
    <dbReference type="NCBI Taxonomy" id="3004094"/>
    <lineage>
        <taxon>Bacteria</taxon>
        <taxon>Bacillati</taxon>
        <taxon>Chloroflexota</taxon>
        <taxon>Tepidiformia</taxon>
        <taxon>Tepidiformales</taxon>
        <taxon>Tepidiformaceae</taxon>
        <taxon>Tepidiforma</taxon>
    </lineage>
</organism>
<evidence type="ECO:0000256" key="1">
    <source>
        <dbReference type="ARBA" id="ARBA00022801"/>
    </source>
</evidence>
<dbReference type="InterPro" id="IPR029058">
    <property type="entry name" value="AB_hydrolase_fold"/>
</dbReference>
<name>A0ABY7M5R7_9CHLR</name>
<sequence length="470" mass="51693">MVTAGYIERSVTVNGLKLAYQEWGDPNAPPIVMLHGFGVSGHMFDEFAERMQDRYRLLALDQRGHGDSDWSEAGDYSREAFVEDLEGFRKALGLEKFALIGHSMGGLNAVSYVNRYPGHATALVLVDVGPESSKEGVDNIVRFTRGPDELDFEEFVQMAHRFNPRRTLENIRERMRHRLKPTESGKWTWKFDKRFRQPDSGLTVGWRLSSDELWQLFRNIAIPTLLVRGAESDVLSAEVAERCVQEMPAARLVTIPGAGHSVPGDNPDAFTEAVASFLAEVERGEFPPRAAAAEPPLERLVEEQTAARRRGPGMLTLILAGAGAVIALAGIGFAVRKASERRRERRAPVRRLAEAAKTAAPPLPPVDLELARARAAETVARLADVGARGTKRARRAIDEVDLARARAAAAEALAALGETGRHAPEVLRGTVQRVAPAARRPAKRGLARRALALLPAPGRRRKSRRFGWLA</sequence>
<keyword evidence="2" id="KW-1133">Transmembrane helix</keyword>
<keyword evidence="5" id="KW-1185">Reference proteome</keyword>
<keyword evidence="1 4" id="KW-0378">Hydrolase</keyword>
<evidence type="ECO:0000313" key="5">
    <source>
        <dbReference type="Proteomes" id="UP001212803"/>
    </source>
</evidence>
<dbReference type="EMBL" id="CP115149">
    <property type="protein sequence ID" value="WBL35657.1"/>
    <property type="molecule type" value="Genomic_DNA"/>
</dbReference>
<accession>A0ABY7M5R7</accession>
<keyword evidence="2" id="KW-0812">Transmembrane</keyword>
<dbReference type="GO" id="GO:0016787">
    <property type="term" value="F:hydrolase activity"/>
    <property type="evidence" value="ECO:0007669"/>
    <property type="project" value="UniProtKB-KW"/>
</dbReference>
<dbReference type="RefSeq" id="WP_270056182.1">
    <property type="nucleotide sequence ID" value="NZ_CP115149.1"/>
</dbReference>
<protein>
    <submittedName>
        <fullName evidence="4">Alpha/beta hydrolase</fullName>
    </submittedName>
</protein>